<evidence type="ECO:0000256" key="1">
    <source>
        <dbReference type="SAM" id="SignalP"/>
    </source>
</evidence>
<proteinExistence type="predicted"/>
<evidence type="ECO:0000313" key="2">
    <source>
        <dbReference type="EMBL" id="SJM51855.1"/>
    </source>
</evidence>
<gene>
    <name evidence="2" type="ORF">FM101_02605</name>
</gene>
<feature type="chain" id="PRO_5012797259" description="Lipoprotein" evidence="1">
    <location>
        <begin position="31"/>
        <end position="177"/>
    </location>
</feature>
<evidence type="ECO:0008006" key="4">
    <source>
        <dbReference type="Google" id="ProtNLM"/>
    </source>
</evidence>
<dbReference type="PROSITE" id="PS51257">
    <property type="entry name" value="PROKAR_LIPOPROTEIN"/>
    <property type="match status" value="1"/>
</dbReference>
<accession>A0A1R4F7H4</accession>
<dbReference type="EMBL" id="FUHW01000013">
    <property type="protein sequence ID" value="SJM51855.1"/>
    <property type="molecule type" value="Genomic_DNA"/>
</dbReference>
<feature type="signal peptide" evidence="1">
    <location>
        <begin position="1"/>
        <end position="30"/>
    </location>
</feature>
<organism evidence="2 3">
    <name type="scientific">Arthrobacter rhombi</name>
    <dbReference type="NCBI Taxonomy" id="71253"/>
    <lineage>
        <taxon>Bacteria</taxon>
        <taxon>Bacillati</taxon>
        <taxon>Actinomycetota</taxon>
        <taxon>Actinomycetes</taxon>
        <taxon>Micrococcales</taxon>
        <taxon>Micrococcaceae</taxon>
        <taxon>Arthrobacter</taxon>
    </lineage>
</organism>
<reference evidence="2 3" key="1">
    <citation type="submission" date="2017-02" db="EMBL/GenBank/DDBJ databases">
        <authorList>
            <person name="Peterson S.W."/>
        </authorList>
    </citation>
    <scope>NUCLEOTIDE SEQUENCE [LARGE SCALE GENOMIC DNA]</scope>
    <source>
        <strain evidence="2 3">B Ar 00.02</strain>
    </source>
</reference>
<name>A0A1R4F7H4_9MICC</name>
<keyword evidence="3" id="KW-1185">Reference proteome</keyword>
<dbReference type="AlphaFoldDB" id="A0A1R4F7H4"/>
<dbReference type="Proteomes" id="UP000195913">
    <property type="component" value="Unassembled WGS sequence"/>
</dbReference>
<evidence type="ECO:0000313" key="3">
    <source>
        <dbReference type="Proteomes" id="UP000195913"/>
    </source>
</evidence>
<dbReference type="RefSeq" id="WP_086995017.1">
    <property type="nucleotide sequence ID" value="NZ_FUHW01000013.1"/>
</dbReference>
<protein>
    <recommendedName>
        <fullName evidence="4">Lipoprotein</fullName>
    </recommendedName>
</protein>
<sequence>MITAQKFRGRRTASVAAVALLAIGLTGCGAVNQQSTTMHYAASDGIVFDVADVQVRNLLLVTNDKNEPARAIGSLINDTDQAASLELTVDGKSMKIKVPAKTSLKLEDDENKTVFPSAGVQPGSDADATMKVGSNSVQETVPVVNGALPEYRPYLPEGYNEDTVKHLEPTAPILDSE</sequence>
<keyword evidence="1" id="KW-0732">Signal</keyword>